<dbReference type="EMBL" id="JARKIE010000371">
    <property type="protein sequence ID" value="KAJ7648905.1"/>
    <property type="molecule type" value="Genomic_DNA"/>
</dbReference>
<feature type="domain" description="DUF6534" evidence="2">
    <location>
        <begin position="59"/>
        <end position="113"/>
    </location>
</feature>
<evidence type="ECO:0000259" key="2">
    <source>
        <dbReference type="Pfam" id="PF20152"/>
    </source>
</evidence>
<sequence length="158" mass="17899">MGSPLQHQVRNLRVVQQFRAWQRQQLTQDQGFRVEAAAREVEQPVCEHGDNLLMKLVMRMVTVETGLLCALFAIFNLYLFITYQGTNDHMALYIELSKVYSNSILLIFNSRAHIGHVGPNETTNYTASDVVFKSRTQVPIQVQVEMSHSTIGDSTLGT</sequence>
<evidence type="ECO:0000313" key="4">
    <source>
        <dbReference type="Proteomes" id="UP001221757"/>
    </source>
</evidence>
<organism evidence="3 4">
    <name type="scientific">Mycena rosella</name>
    <name type="common">Pink bonnet</name>
    <name type="synonym">Agaricus rosellus</name>
    <dbReference type="NCBI Taxonomy" id="1033263"/>
    <lineage>
        <taxon>Eukaryota</taxon>
        <taxon>Fungi</taxon>
        <taxon>Dikarya</taxon>
        <taxon>Basidiomycota</taxon>
        <taxon>Agaricomycotina</taxon>
        <taxon>Agaricomycetes</taxon>
        <taxon>Agaricomycetidae</taxon>
        <taxon>Agaricales</taxon>
        <taxon>Marasmiineae</taxon>
        <taxon>Mycenaceae</taxon>
        <taxon>Mycena</taxon>
    </lineage>
</organism>
<keyword evidence="4" id="KW-1185">Reference proteome</keyword>
<comment type="caution">
    <text evidence="3">The sequence shown here is derived from an EMBL/GenBank/DDBJ whole genome shotgun (WGS) entry which is preliminary data.</text>
</comment>
<dbReference type="Pfam" id="PF20152">
    <property type="entry name" value="DUF6534"/>
    <property type="match status" value="1"/>
</dbReference>
<evidence type="ECO:0000256" key="1">
    <source>
        <dbReference type="SAM" id="Phobius"/>
    </source>
</evidence>
<dbReference type="AlphaFoldDB" id="A0AAD7CHS8"/>
<dbReference type="InterPro" id="IPR045339">
    <property type="entry name" value="DUF6534"/>
</dbReference>
<reference evidence="3" key="1">
    <citation type="submission" date="2023-03" db="EMBL/GenBank/DDBJ databases">
        <title>Massive genome expansion in bonnet fungi (Mycena s.s.) driven by repeated elements and novel gene families across ecological guilds.</title>
        <authorList>
            <consortium name="Lawrence Berkeley National Laboratory"/>
            <person name="Harder C.B."/>
            <person name="Miyauchi S."/>
            <person name="Viragh M."/>
            <person name="Kuo A."/>
            <person name="Thoen E."/>
            <person name="Andreopoulos B."/>
            <person name="Lu D."/>
            <person name="Skrede I."/>
            <person name="Drula E."/>
            <person name="Henrissat B."/>
            <person name="Morin E."/>
            <person name="Kohler A."/>
            <person name="Barry K."/>
            <person name="LaButti K."/>
            <person name="Morin E."/>
            <person name="Salamov A."/>
            <person name="Lipzen A."/>
            <person name="Mereny Z."/>
            <person name="Hegedus B."/>
            <person name="Baldrian P."/>
            <person name="Stursova M."/>
            <person name="Weitz H."/>
            <person name="Taylor A."/>
            <person name="Grigoriev I.V."/>
            <person name="Nagy L.G."/>
            <person name="Martin F."/>
            <person name="Kauserud H."/>
        </authorList>
    </citation>
    <scope>NUCLEOTIDE SEQUENCE</scope>
    <source>
        <strain evidence="3">CBHHK067</strain>
    </source>
</reference>
<keyword evidence="1" id="KW-1133">Transmembrane helix</keyword>
<gene>
    <name evidence="3" type="ORF">B0H17DRAFT_1215443</name>
</gene>
<proteinExistence type="predicted"/>
<name>A0AAD7CHS8_MYCRO</name>
<accession>A0AAD7CHS8</accession>
<keyword evidence="1" id="KW-0812">Transmembrane</keyword>
<keyword evidence="1" id="KW-0472">Membrane</keyword>
<dbReference type="Proteomes" id="UP001221757">
    <property type="component" value="Unassembled WGS sequence"/>
</dbReference>
<feature type="transmembrane region" description="Helical" evidence="1">
    <location>
        <begin position="61"/>
        <end position="81"/>
    </location>
</feature>
<evidence type="ECO:0000313" key="3">
    <source>
        <dbReference type="EMBL" id="KAJ7648905.1"/>
    </source>
</evidence>
<protein>
    <recommendedName>
        <fullName evidence="2">DUF6534 domain-containing protein</fullName>
    </recommendedName>
</protein>